<gene>
    <name evidence="3" type="ORF">FB558_2045</name>
</gene>
<feature type="region of interest" description="Disordered" evidence="1">
    <location>
        <begin position="81"/>
        <end position="284"/>
    </location>
</feature>
<feature type="compositionally biased region" description="Low complexity" evidence="1">
    <location>
        <begin position="235"/>
        <end position="251"/>
    </location>
</feature>
<accession>A0A543E115</accession>
<evidence type="ECO:0000256" key="2">
    <source>
        <dbReference type="SAM" id="SignalP"/>
    </source>
</evidence>
<feature type="signal peptide" evidence="2">
    <location>
        <begin position="1"/>
        <end position="34"/>
    </location>
</feature>
<comment type="caution">
    <text evidence="3">The sequence shown here is derived from an EMBL/GenBank/DDBJ whole genome shotgun (WGS) entry which is preliminary data.</text>
</comment>
<dbReference type="AlphaFoldDB" id="A0A543E115"/>
<evidence type="ECO:0000313" key="3">
    <source>
        <dbReference type="EMBL" id="TQM15262.1"/>
    </source>
</evidence>
<reference evidence="3 4" key="1">
    <citation type="submission" date="2019-06" db="EMBL/GenBank/DDBJ databases">
        <title>Sequencing the genomes of 1000 actinobacteria strains.</title>
        <authorList>
            <person name="Klenk H.-P."/>
        </authorList>
    </citation>
    <scope>NUCLEOTIDE SEQUENCE [LARGE SCALE GENOMIC DNA]</scope>
    <source>
        <strain evidence="3 4">DSM 45301</strain>
    </source>
</reference>
<dbReference type="RefSeq" id="WP_142050798.1">
    <property type="nucleotide sequence ID" value="NZ_VFPA01000001.1"/>
</dbReference>
<keyword evidence="2" id="KW-0732">Signal</keyword>
<evidence type="ECO:0000256" key="1">
    <source>
        <dbReference type="SAM" id="MobiDB-lite"/>
    </source>
</evidence>
<dbReference type="Proteomes" id="UP000315677">
    <property type="component" value="Unassembled WGS sequence"/>
</dbReference>
<dbReference type="EMBL" id="VFPA01000001">
    <property type="protein sequence ID" value="TQM15262.1"/>
    <property type="molecule type" value="Genomic_DNA"/>
</dbReference>
<name>A0A543E115_9PSEU</name>
<dbReference type="OrthoDB" id="10018511at2"/>
<organism evidence="3 4">
    <name type="scientific">Pseudonocardia kunmingensis</name>
    <dbReference type="NCBI Taxonomy" id="630975"/>
    <lineage>
        <taxon>Bacteria</taxon>
        <taxon>Bacillati</taxon>
        <taxon>Actinomycetota</taxon>
        <taxon>Actinomycetes</taxon>
        <taxon>Pseudonocardiales</taxon>
        <taxon>Pseudonocardiaceae</taxon>
        <taxon>Pseudonocardia</taxon>
    </lineage>
</organism>
<protein>
    <submittedName>
        <fullName evidence="3">Uncharacterized protein</fullName>
    </submittedName>
</protein>
<proteinExistence type="predicted"/>
<keyword evidence="4" id="KW-1185">Reference proteome</keyword>
<evidence type="ECO:0000313" key="4">
    <source>
        <dbReference type="Proteomes" id="UP000315677"/>
    </source>
</evidence>
<sequence>MRDARQLVRVGLRVGAAGLAALPLTAAAATAAHADDATTADEHALGTALDQHPGTTAPDPGQDSFLAADLVAGVLASTDPLDAPDADAARDTDIAADTSADPDATDTDTGAETDTVAADDTIGRPEDGAVGGAEAAEVDVDPGVAGPSTTPDVDTTSSPAGTPRAGSGAHAGTGTATTDARGGGHGPDGAPAERPGVDSPGTLAPGRPHAPDATTAPDSLPTPGSQHASRGVPDAGAGASGTETSGAGAQDAAEDGASRGGATGRPGAHRAEPEPPRGPLTALVDGLVGPTGLLGGDGLLAGLVGGVFDGPLLAVDAEVSPQVQVGGILSGGPVTQSTTRTAQH</sequence>
<feature type="compositionally biased region" description="Low complexity" evidence="1">
    <location>
        <begin position="147"/>
        <end position="180"/>
    </location>
</feature>
<feature type="chain" id="PRO_5022172699" evidence="2">
    <location>
        <begin position="35"/>
        <end position="344"/>
    </location>
</feature>